<organism evidence="1 2">
    <name type="scientific">Shewanella japonica</name>
    <dbReference type="NCBI Taxonomy" id="93973"/>
    <lineage>
        <taxon>Bacteria</taxon>
        <taxon>Pseudomonadati</taxon>
        <taxon>Pseudomonadota</taxon>
        <taxon>Gammaproteobacteria</taxon>
        <taxon>Alteromonadales</taxon>
        <taxon>Shewanellaceae</taxon>
        <taxon>Shewanella</taxon>
    </lineage>
</organism>
<dbReference type="PANTHER" id="PTHR47017">
    <property type="entry name" value="ACYL-COA"/>
    <property type="match status" value="1"/>
</dbReference>
<dbReference type="EMBL" id="CP020472">
    <property type="protein sequence ID" value="ARD22706.1"/>
    <property type="molecule type" value="Genomic_DNA"/>
</dbReference>
<dbReference type="InterPro" id="IPR007434">
    <property type="entry name" value="FemAB-like"/>
</dbReference>
<dbReference type="RefSeq" id="WP_080915951.1">
    <property type="nucleotide sequence ID" value="NZ_CP020472.1"/>
</dbReference>
<keyword evidence="2" id="KW-1185">Reference proteome</keyword>
<dbReference type="Proteomes" id="UP000191820">
    <property type="component" value="Chromosome"/>
</dbReference>
<accession>A0ABM6JKH4</accession>
<dbReference type="InterPro" id="IPR016181">
    <property type="entry name" value="Acyl_CoA_acyltransferase"/>
</dbReference>
<dbReference type="Pfam" id="PF04339">
    <property type="entry name" value="FemAB_like"/>
    <property type="match status" value="1"/>
</dbReference>
<evidence type="ECO:0008006" key="3">
    <source>
        <dbReference type="Google" id="ProtNLM"/>
    </source>
</evidence>
<dbReference type="PANTHER" id="PTHR47017:SF1">
    <property type="entry name" value="ACYL-COA"/>
    <property type="match status" value="1"/>
</dbReference>
<name>A0ABM6JKH4_9GAMM</name>
<protein>
    <recommendedName>
        <fullName evidence="3">N-acetyltransferase</fullName>
    </recommendedName>
</protein>
<reference evidence="1 2" key="1">
    <citation type="submission" date="2017-03" db="EMBL/GenBank/DDBJ databases">
        <title>Genome sequencing of Shewanella japonica KCTC 22435.</title>
        <authorList>
            <person name="Kim K.M."/>
        </authorList>
    </citation>
    <scope>NUCLEOTIDE SEQUENCE [LARGE SCALE GENOMIC DNA]</scope>
    <source>
        <strain evidence="1 2">KCTC 22435</strain>
    </source>
</reference>
<evidence type="ECO:0000313" key="2">
    <source>
        <dbReference type="Proteomes" id="UP000191820"/>
    </source>
</evidence>
<proteinExistence type="predicted"/>
<sequence length="402" mass="46591">MSETGLISDSLAEDSALTALDDIHISFYDSVEAIGRQDWLLMFRDDNPFTQFDYLLALEQSQCVCPLTGWTPKHIVVQTGDKVVAILPCYEKTHSWGEYVFDWAWAEAYERNGLQYYPKLVAAIPFTPVTGQRFGIMEGASKSVRHHLISCILNFLNRSIEQDFSSWHCLFLPKDDFNFASQQSIARLATQFHWGNRGYQNFDDYLRHLVSRKRKTIVKERRMVSEYHFEFITGEQASSAQWEHFIECYQQTYLRRSGHTGYLSSDFFEQLADTMGNQIRLLIISDPQQTMVASALYFVSKTHLYGRYWGCLQEVDGLHFEACYYQGIEYAIKHGLTTFDAGAQGEHKVARGFEPIETYSNHNVAHAEFSHAINHYCQQEQLHIKQYMTQMSAKLPYKQNSE</sequence>
<gene>
    <name evidence="1" type="ORF">SJ2017_2416</name>
</gene>
<dbReference type="Gene3D" id="3.40.630.30">
    <property type="match status" value="1"/>
</dbReference>
<dbReference type="SUPFAM" id="SSF55729">
    <property type="entry name" value="Acyl-CoA N-acyltransferases (Nat)"/>
    <property type="match status" value="1"/>
</dbReference>
<evidence type="ECO:0000313" key="1">
    <source>
        <dbReference type="EMBL" id="ARD22706.1"/>
    </source>
</evidence>